<protein>
    <submittedName>
        <fullName evidence="7">Uncharacterized protein</fullName>
    </submittedName>
</protein>
<evidence type="ECO:0000256" key="1">
    <source>
        <dbReference type="ARBA" id="ARBA00004167"/>
    </source>
</evidence>
<gene>
    <name evidence="7" type="ORF">CHILSU_LOCUS10846</name>
</gene>
<keyword evidence="8" id="KW-1185">Reference proteome</keyword>
<evidence type="ECO:0000256" key="5">
    <source>
        <dbReference type="ARBA" id="ARBA00023136"/>
    </source>
</evidence>
<evidence type="ECO:0000256" key="6">
    <source>
        <dbReference type="SAM" id="Phobius"/>
    </source>
</evidence>
<dbReference type="Proteomes" id="UP001153292">
    <property type="component" value="Chromosome 8"/>
</dbReference>
<keyword evidence="5 6" id="KW-0472">Membrane</keyword>
<proteinExistence type="inferred from homology"/>
<dbReference type="InterPro" id="IPR009432">
    <property type="entry name" value="DUF1075"/>
</dbReference>
<dbReference type="PANTHER" id="PTHR13674">
    <property type="entry name" value="GROWTH AND TRANSFORMATION-DEPENDENT PROTEIN"/>
    <property type="match status" value="1"/>
</dbReference>
<name>A0ABN8BBW7_CHISP</name>
<evidence type="ECO:0000256" key="3">
    <source>
        <dbReference type="ARBA" id="ARBA00022692"/>
    </source>
</evidence>
<reference evidence="7" key="1">
    <citation type="submission" date="2021-12" db="EMBL/GenBank/DDBJ databases">
        <authorList>
            <person name="King R."/>
        </authorList>
    </citation>
    <scope>NUCLEOTIDE SEQUENCE</scope>
</reference>
<evidence type="ECO:0000313" key="7">
    <source>
        <dbReference type="EMBL" id="CAH0407448.1"/>
    </source>
</evidence>
<dbReference type="EMBL" id="OU963901">
    <property type="protein sequence ID" value="CAH0407448.1"/>
    <property type="molecule type" value="Genomic_DNA"/>
</dbReference>
<feature type="transmembrane region" description="Helical" evidence="6">
    <location>
        <begin position="83"/>
        <end position="106"/>
    </location>
</feature>
<accession>A0ABN8BBW7</accession>
<evidence type="ECO:0000256" key="2">
    <source>
        <dbReference type="ARBA" id="ARBA00007363"/>
    </source>
</evidence>
<organism evidence="7 8">
    <name type="scientific">Chilo suppressalis</name>
    <name type="common">Asiatic rice borer moth</name>
    <dbReference type="NCBI Taxonomy" id="168631"/>
    <lineage>
        <taxon>Eukaryota</taxon>
        <taxon>Metazoa</taxon>
        <taxon>Ecdysozoa</taxon>
        <taxon>Arthropoda</taxon>
        <taxon>Hexapoda</taxon>
        <taxon>Insecta</taxon>
        <taxon>Pterygota</taxon>
        <taxon>Neoptera</taxon>
        <taxon>Endopterygota</taxon>
        <taxon>Lepidoptera</taxon>
        <taxon>Glossata</taxon>
        <taxon>Ditrysia</taxon>
        <taxon>Pyraloidea</taxon>
        <taxon>Crambidae</taxon>
        <taxon>Crambinae</taxon>
        <taxon>Chilo</taxon>
    </lineage>
</organism>
<comment type="similarity">
    <text evidence="2">Belongs to the UPF0389 family.</text>
</comment>
<comment type="subcellular location">
    <subcellularLocation>
        <location evidence="1">Membrane</location>
        <topology evidence="1">Single-pass membrane protein</topology>
    </subcellularLocation>
</comment>
<sequence>MFRQYLFRPPWSVLIIRRNLCNKISPDEAKGSSMSSLANRYKPSELQKYILVWTKKFKSRDEIPKYVSADLIDRARSEARIKLANILMLLTALASFGAIMAGKAAAKRGESVHQMNLDWHKKYQEDYKKKEEAAAAASTK</sequence>
<dbReference type="Pfam" id="PF06388">
    <property type="entry name" value="DUF1075"/>
    <property type="match status" value="1"/>
</dbReference>
<evidence type="ECO:0000313" key="8">
    <source>
        <dbReference type="Proteomes" id="UP001153292"/>
    </source>
</evidence>
<dbReference type="PANTHER" id="PTHR13674:SF5">
    <property type="entry name" value="UPF0389 PROTEIN CG9231"/>
    <property type="match status" value="1"/>
</dbReference>
<evidence type="ECO:0000256" key="4">
    <source>
        <dbReference type="ARBA" id="ARBA00022989"/>
    </source>
</evidence>
<keyword evidence="4 6" id="KW-1133">Transmembrane helix</keyword>
<keyword evidence="3 6" id="KW-0812">Transmembrane</keyword>